<dbReference type="AlphaFoldDB" id="A0A2K8P890"/>
<sequence length="29" mass="2919">MGSAPTRRQVLATGAAQRAGYPTAAEATD</sequence>
<dbReference type="EMBL" id="CP024985">
    <property type="protein sequence ID" value="ATZ22350.1"/>
    <property type="molecule type" value="Genomic_DNA"/>
</dbReference>
<organism evidence="1 2">
    <name type="scientific">Streptomyces lavendulae subsp. lavendulae</name>
    <dbReference type="NCBI Taxonomy" id="58340"/>
    <lineage>
        <taxon>Bacteria</taxon>
        <taxon>Bacillati</taxon>
        <taxon>Actinomycetota</taxon>
        <taxon>Actinomycetes</taxon>
        <taxon>Kitasatosporales</taxon>
        <taxon>Streptomycetaceae</taxon>
        <taxon>Streptomyces</taxon>
    </lineage>
</organism>
<evidence type="ECO:0000313" key="2">
    <source>
        <dbReference type="Proteomes" id="UP000231791"/>
    </source>
</evidence>
<keyword evidence="2" id="KW-1185">Reference proteome</keyword>
<reference evidence="1 2" key="1">
    <citation type="submission" date="2017-11" db="EMBL/GenBank/DDBJ databases">
        <title>Complete genome sequence of Streptomyces lavendulae subsp. lavendulae CCM 3239 (formerly 'Streptomyces aureofaciens CCM 3239'), the producer of the angucycline-type antibiotic auricin.</title>
        <authorList>
            <person name="Busche T."/>
            <person name="Novakova R."/>
            <person name="Al'Dilaimi A."/>
            <person name="Homerova D."/>
            <person name="Feckova L."/>
            <person name="Rezuchova B."/>
            <person name="Mingyar E."/>
            <person name="Csolleiova D."/>
            <person name="Bekeova C."/>
            <person name="Winkler A."/>
            <person name="Sevcikova B."/>
            <person name="Kalinowski J."/>
            <person name="Kormanec J."/>
            <person name="Ruckert C."/>
        </authorList>
    </citation>
    <scope>NUCLEOTIDE SEQUENCE [LARGE SCALE GENOMIC DNA]</scope>
    <source>
        <strain evidence="1 2">CCM 3239</strain>
    </source>
</reference>
<gene>
    <name evidence="1" type="ORF">SLAV_02130</name>
</gene>
<dbReference type="Proteomes" id="UP000231791">
    <property type="component" value="Chromosome"/>
</dbReference>
<evidence type="ECO:0000313" key="1">
    <source>
        <dbReference type="EMBL" id="ATZ22350.1"/>
    </source>
</evidence>
<name>A0A2K8P890_STRLA</name>
<protein>
    <submittedName>
        <fullName evidence="1">Uncharacterized protein</fullName>
    </submittedName>
</protein>
<proteinExistence type="predicted"/>
<accession>A0A2K8P890</accession>
<dbReference type="KEGG" id="slx:SLAV_02130"/>